<evidence type="ECO:0000313" key="3">
    <source>
        <dbReference type="EMBL" id="SDE61069.1"/>
    </source>
</evidence>
<keyword evidence="1" id="KW-0175">Coiled coil</keyword>
<evidence type="ECO:0000256" key="2">
    <source>
        <dbReference type="SAM" id="Phobius"/>
    </source>
</evidence>
<dbReference type="RefSeq" id="WP_068301328.1">
    <property type="nucleotide sequence ID" value="NZ_FNAK01000008.1"/>
</dbReference>
<organism evidence="3 4">
    <name type="scientific">Kordiimonas lacus</name>
    <dbReference type="NCBI Taxonomy" id="637679"/>
    <lineage>
        <taxon>Bacteria</taxon>
        <taxon>Pseudomonadati</taxon>
        <taxon>Pseudomonadota</taxon>
        <taxon>Alphaproteobacteria</taxon>
        <taxon>Kordiimonadales</taxon>
        <taxon>Kordiimonadaceae</taxon>
        <taxon>Kordiimonas</taxon>
    </lineage>
</organism>
<gene>
    <name evidence="3" type="ORF">SAMN04488071_3379</name>
</gene>
<sequence length="213" mass="24472">MGSVFGALFSVGIPVAVTAYLLIGWLIHSGRLQSFSNRKELNEHIRGIKKEKKEQKKELKKKKEKHAKESDLAFRKWLQFGGGFYGTAALYTFVVNEIADIFRFLVKILNFAAWEIDWALGSIINFLVRTFIDLLINSLQNFLAAILWFMEWGADDDGLRVGMNFVMAYVGYGIGSRLANDHAARDVGHPRLWRWTQRMRAKRKGEETAEEKQ</sequence>
<dbReference type="EMBL" id="FNAK01000008">
    <property type="protein sequence ID" value="SDE61069.1"/>
    <property type="molecule type" value="Genomic_DNA"/>
</dbReference>
<keyword evidence="4" id="KW-1185">Reference proteome</keyword>
<accession>A0A1G7EBM1</accession>
<keyword evidence="2" id="KW-1133">Transmembrane helix</keyword>
<evidence type="ECO:0000256" key="1">
    <source>
        <dbReference type="SAM" id="Coils"/>
    </source>
</evidence>
<feature type="transmembrane region" description="Helical" evidence="2">
    <location>
        <begin position="6"/>
        <end position="28"/>
    </location>
</feature>
<keyword evidence="2" id="KW-0812">Transmembrane</keyword>
<feature type="coiled-coil region" evidence="1">
    <location>
        <begin position="38"/>
        <end position="72"/>
    </location>
</feature>
<proteinExistence type="predicted"/>
<reference evidence="3 4" key="1">
    <citation type="submission" date="2016-10" db="EMBL/GenBank/DDBJ databases">
        <authorList>
            <person name="de Groot N.N."/>
        </authorList>
    </citation>
    <scope>NUCLEOTIDE SEQUENCE [LARGE SCALE GENOMIC DNA]</scope>
    <source>
        <strain evidence="3 4">CGMCC 1.9109</strain>
    </source>
</reference>
<dbReference type="Proteomes" id="UP000183685">
    <property type="component" value="Unassembled WGS sequence"/>
</dbReference>
<name>A0A1G7EBM1_9PROT</name>
<dbReference type="STRING" id="637679.GCA_001550055_00158"/>
<evidence type="ECO:0000313" key="4">
    <source>
        <dbReference type="Proteomes" id="UP000183685"/>
    </source>
</evidence>
<protein>
    <submittedName>
        <fullName evidence="3">Uncharacterized protein</fullName>
    </submittedName>
</protein>
<dbReference type="AlphaFoldDB" id="A0A1G7EBM1"/>
<keyword evidence="2" id="KW-0472">Membrane</keyword>
<dbReference type="OrthoDB" id="6199187at2"/>